<keyword evidence="3" id="KW-1185">Reference proteome</keyword>
<feature type="domain" description="Toprim" evidence="1">
    <location>
        <begin position="2"/>
        <end position="97"/>
    </location>
</feature>
<accession>A0ABU8VK36</accession>
<organism evidence="2 3">
    <name type="scientific">Variovorax ureilyticus</name>
    <dbReference type="NCBI Taxonomy" id="1836198"/>
    <lineage>
        <taxon>Bacteria</taxon>
        <taxon>Pseudomonadati</taxon>
        <taxon>Pseudomonadota</taxon>
        <taxon>Betaproteobacteria</taxon>
        <taxon>Burkholderiales</taxon>
        <taxon>Comamonadaceae</taxon>
        <taxon>Variovorax</taxon>
    </lineage>
</organism>
<evidence type="ECO:0000313" key="3">
    <source>
        <dbReference type="Proteomes" id="UP001365846"/>
    </source>
</evidence>
<comment type="caution">
    <text evidence="2">The sequence shown here is derived from an EMBL/GenBank/DDBJ whole genome shotgun (WGS) entry which is preliminary data.</text>
</comment>
<name>A0ABU8VK36_9BURK</name>
<sequence>MHEATNDAVAVAFNSGNLEPVARALRAKYPSLPIVIAADDDHATRDPKSGEPMNPGLTAARAAAAAVGGLVAVPDFTGLPRGPKHTDFNDVACLAGAVNLEVPA</sequence>
<dbReference type="Proteomes" id="UP001365846">
    <property type="component" value="Unassembled WGS sequence"/>
</dbReference>
<protein>
    <submittedName>
        <fullName evidence="2">Toprim domain-containing protein</fullName>
    </submittedName>
</protein>
<dbReference type="RefSeq" id="WP_340358616.1">
    <property type="nucleotide sequence ID" value="NZ_JBBKZU010000008.1"/>
</dbReference>
<evidence type="ECO:0000313" key="2">
    <source>
        <dbReference type="EMBL" id="MEJ8813380.1"/>
    </source>
</evidence>
<evidence type="ECO:0000259" key="1">
    <source>
        <dbReference type="Pfam" id="PF13362"/>
    </source>
</evidence>
<dbReference type="InterPro" id="IPR006171">
    <property type="entry name" value="TOPRIM_dom"/>
</dbReference>
<dbReference type="Pfam" id="PF13362">
    <property type="entry name" value="Toprim_3"/>
    <property type="match status" value="1"/>
</dbReference>
<dbReference type="EMBL" id="JBBKZU010000008">
    <property type="protein sequence ID" value="MEJ8813380.1"/>
    <property type="molecule type" value="Genomic_DNA"/>
</dbReference>
<gene>
    <name evidence="2" type="ORF">WKW77_19995</name>
</gene>
<proteinExistence type="predicted"/>
<reference evidence="2 3" key="1">
    <citation type="submission" date="2024-03" db="EMBL/GenBank/DDBJ databases">
        <title>Novel species of the genus Variovorax.</title>
        <authorList>
            <person name="Liu Q."/>
            <person name="Xin Y.-H."/>
        </authorList>
    </citation>
    <scope>NUCLEOTIDE SEQUENCE [LARGE SCALE GENOMIC DNA]</scope>
    <source>
        <strain evidence="2 3">KACC 18899</strain>
    </source>
</reference>